<keyword evidence="1" id="KW-0472">Membrane</keyword>
<accession>A0ABW3HSZ4</accession>
<feature type="transmembrane region" description="Helical" evidence="1">
    <location>
        <begin position="33"/>
        <end position="55"/>
    </location>
</feature>
<dbReference type="RefSeq" id="WP_377565205.1">
    <property type="nucleotide sequence ID" value="NZ_JBHTJZ010000022.1"/>
</dbReference>
<evidence type="ECO:0008006" key="4">
    <source>
        <dbReference type="Google" id="ProtNLM"/>
    </source>
</evidence>
<keyword evidence="3" id="KW-1185">Reference proteome</keyword>
<dbReference type="Proteomes" id="UP001596989">
    <property type="component" value="Unassembled WGS sequence"/>
</dbReference>
<evidence type="ECO:0000313" key="2">
    <source>
        <dbReference type="EMBL" id="MFD0960615.1"/>
    </source>
</evidence>
<gene>
    <name evidence="2" type="ORF">ACFQ2I_14580</name>
</gene>
<name>A0ABW3HSZ4_9BACL</name>
<evidence type="ECO:0000256" key="1">
    <source>
        <dbReference type="SAM" id="Phobius"/>
    </source>
</evidence>
<sequence>MVWDDHVSSLYNRAIDEIVKPYITWHSFSVSGLLWAGIGVSAGVVLCFTLLGYAVGTFVRSGYGAMMTAVSIMGVLYIAEGLFPYGSSFRSALNLTPVGLWLNVGDWFTDGYADILWANFEVSGVAVSLAILTALSALATKMFMRRNLV</sequence>
<keyword evidence="1" id="KW-1133">Transmembrane helix</keyword>
<feature type="transmembrane region" description="Helical" evidence="1">
    <location>
        <begin position="115"/>
        <end position="139"/>
    </location>
</feature>
<comment type="caution">
    <text evidence="2">The sequence shown here is derived from an EMBL/GenBank/DDBJ whole genome shotgun (WGS) entry which is preliminary data.</text>
</comment>
<evidence type="ECO:0000313" key="3">
    <source>
        <dbReference type="Proteomes" id="UP001596989"/>
    </source>
</evidence>
<feature type="transmembrane region" description="Helical" evidence="1">
    <location>
        <begin position="62"/>
        <end position="79"/>
    </location>
</feature>
<organism evidence="2 3">
    <name type="scientific">Paenibacillus chungangensis</name>
    <dbReference type="NCBI Taxonomy" id="696535"/>
    <lineage>
        <taxon>Bacteria</taxon>
        <taxon>Bacillati</taxon>
        <taxon>Bacillota</taxon>
        <taxon>Bacilli</taxon>
        <taxon>Bacillales</taxon>
        <taxon>Paenibacillaceae</taxon>
        <taxon>Paenibacillus</taxon>
    </lineage>
</organism>
<keyword evidence="1" id="KW-0812">Transmembrane</keyword>
<protein>
    <recommendedName>
        <fullName evidence="4">ABC transporter permease</fullName>
    </recommendedName>
</protein>
<reference evidence="3" key="1">
    <citation type="journal article" date="2019" name="Int. J. Syst. Evol. Microbiol.">
        <title>The Global Catalogue of Microorganisms (GCM) 10K type strain sequencing project: providing services to taxonomists for standard genome sequencing and annotation.</title>
        <authorList>
            <consortium name="The Broad Institute Genomics Platform"/>
            <consortium name="The Broad Institute Genome Sequencing Center for Infectious Disease"/>
            <person name="Wu L."/>
            <person name="Ma J."/>
        </authorList>
    </citation>
    <scope>NUCLEOTIDE SEQUENCE [LARGE SCALE GENOMIC DNA]</scope>
    <source>
        <strain evidence="3">CCUG 59129</strain>
    </source>
</reference>
<dbReference type="EMBL" id="JBHTJZ010000022">
    <property type="protein sequence ID" value="MFD0960615.1"/>
    <property type="molecule type" value="Genomic_DNA"/>
</dbReference>
<proteinExistence type="predicted"/>